<evidence type="ECO:0000256" key="8">
    <source>
        <dbReference type="ARBA" id="ARBA00063809"/>
    </source>
</evidence>
<evidence type="ECO:0000256" key="6">
    <source>
        <dbReference type="ARBA" id="ARBA00052218"/>
    </source>
</evidence>
<comment type="catalytic activity">
    <reaction evidence="6">
        <text>[molybdopterin-synthase sulfur-carrier protein]-C-terminal Gly-Gly + ATP + H(+) = [molybdopterin-synthase sulfur-carrier protein]-C-terminal Gly-Gly-AMP + diphosphate</text>
        <dbReference type="Rhea" id="RHEA:43616"/>
        <dbReference type="Rhea" id="RHEA-COMP:12159"/>
        <dbReference type="Rhea" id="RHEA-COMP:12202"/>
        <dbReference type="ChEBI" id="CHEBI:15378"/>
        <dbReference type="ChEBI" id="CHEBI:30616"/>
        <dbReference type="ChEBI" id="CHEBI:33019"/>
        <dbReference type="ChEBI" id="CHEBI:90618"/>
        <dbReference type="ChEBI" id="CHEBI:90778"/>
        <dbReference type="EC" id="2.7.7.80"/>
    </reaction>
</comment>
<dbReference type="PANTHER" id="PTHR10953">
    <property type="entry name" value="UBIQUITIN-ACTIVATING ENZYME E1"/>
    <property type="match status" value="1"/>
</dbReference>
<dbReference type="Pfam" id="PF00899">
    <property type="entry name" value="ThiF"/>
    <property type="match status" value="1"/>
</dbReference>
<evidence type="ECO:0000256" key="3">
    <source>
        <dbReference type="ARBA" id="ARBA00022679"/>
    </source>
</evidence>
<name>C4LFK4_TOLAT</name>
<evidence type="ECO:0000256" key="7">
    <source>
        <dbReference type="ARBA" id="ARBA00055169"/>
    </source>
</evidence>
<dbReference type="InterPro" id="IPR000594">
    <property type="entry name" value="ThiF_NAD_FAD-bd"/>
</dbReference>
<evidence type="ECO:0000256" key="11">
    <source>
        <dbReference type="ARBA" id="ARBA00075110"/>
    </source>
</evidence>
<organism evidence="15 16">
    <name type="scientific">Tolumonas auensis (strain DSM 9187 / NBRC 110442 / TA 4)</name>
    <dbReference type="NCBI Taxonomy" id="595494"/>
    <lineage>
        <taxon>Bacteria</taxon>
        <taxon>Pseudomonadati</taxon>
        <taxon>Pseudomonadota</taxon>
        <taxon>Gammaproteobacteria</taxon>
        <taxon>Aeromonadales</taxon>
        <taxon>Aeromonadaceae</taxon>
        <taxon>Tolumonas</taxon>
    </lineage>
</organism>
<comment type="subunit">
    <text evidence="8">Homodimer. Forms a stable heterotetrameric complex of 2 MoeB and 2 MoaD during adenylation of MoaD.</text>
</comment>
<dbReference type="CDD" id="cd00757">
    <property type="entry name" value="ThiF_MoeB_HesA_family"/>
    <property type="match status" value="1"/>
</dbReference>
<dbReference type="eggNOG" id="COG0476">
    <property type="taxonomic scope" value="Bacteria"/>
</dbReference>
<dbReference type="PANTHER" id="PTHR10953:SF194">
    <property type="entry name" value="MOLYBDOPTERIN-SYNTHASE ADENYLYLTRANSFERASE"/>
    <property type="match status" value="1"/>
</dbReference>
<evidence type="ECO:0000259" key="14">
    <source>
        <dbReference type="Pfam" id="PF00899"/>
    </source>
</evidence>
<keyword evidence="3" id="KW-0808">Transferase</keyword>
<keyword evidence="16" id="KW-1185">Reference proteome</keyword>
<dbReference type="GO" id="GO:0004792">
    <property type="term" value="F:thiosulfate-cyanide sulfurtransferase activity"/>
    <property type="evidence" value="ECO:0007669"/>
    <property type="project" value="TreeGrafter"/>
</dbReference>
<dbReference type="GO" id="GO:0008146">
    <property type="term" value="F:sulfotransferase activity"/>
    <property type="evidence" value="ECO:0007669"/>
    <property type="project" value="TreeGrafter"/>
</dbReference>
<dbReference type="InterPro" id="IPR045886">
    <property type="entry name" value="ThiF/MoeB/HesA"/>
</dbReference>
<evidence type="ECO:0000256" key="9">
    <source>
        <dbReference type="ARBA" id="ARBA00066884"/>
    </source>
</evidence>
<comment type="function">
    <text evidence="7">Catalyzes the adenylation by ATP of the carboxyl group of the C-terminal glycine of sulfur carrier protein MoaD.</text>
</comment>
<dbReference type="FunFam" id="3.40.50.720:FF:000033">
    <property type="entry name" value="Adenylyltransferase and sulfurtransferase MOCS3"/>
    <property type="match status" value="1"/>
</dbReference>
<dbReference type="GO" id="GO:0005524">
    <property type="term" value="F:ATP binding"/>
    <property type="evidence" value="ECO:0007669"/>
    <property type="project" value="UniProtKB-KW"/>
</dbReference>
<reference evidence="16" key="1">
    <citation type="submission" date="2009-05" db="EMBL/GenBank/DDBJ databases">
        <title>Complete sequence of Tolumonas auensis DSM 9187.</title>
        <authorList>
            <consortium name="US DOE Joint Genome Institute"/>
            <person name="Lucas S."/>
            <person name="Copeland A."/>
            <person name="Lapidus A."/>
            <person name="Glavina del Rio T."/>
            <person name="Tice H."/>
            <person name="Bruce D."/>
            <person name="Goodwin L."/>
            <person name="Pitluck S."/>
            <person name="Chertkov O."/>
            <person name="Brettin T."/>
            <person name="Detter J.C."/>
            <person name="Han C."/>
            <person name="Larimer F."/>
            <person name="Land M."/>
            <person name="Hauser L."/>
            <person name="Kyrpides N."/>
            <person name="Mikhailova N."/>
            <person name="Spring S."/>
            <person name="Beller H."/>
        </authorList>
    </citation>
    <scope>NUCLEOTIDE SEQUENCE [LARGE SCALE GENOMIC DNA]</scope>
    <source>
        <strain evidence="16">DSM 9187 / TA4</strain>
    </source>
</reference>
<dbReference type="STRING" id="595494.Tola_1761"/>
<dbReference type="InterPro" id="IPR035985">
    <property type="entry name" value="Ubiquitin-activating_enz"/>
</dbReference>
<evidence type="ECO:0000256" key="12">
    <source>
        <dbReference type="ARBA" id="ARBA00075328"/>
    </source>
</evidence>
<keyword evidence="5" id="KW-0067">ATP-binding</keyword>
<comment type="pathway">
    <text evidence="1">Cofactor biosynthesis; molybdopterin biosynthesis.</text>
</comment>
<dbReference type="NCBIfam" id="NF004281">
    <property type="entry name" value="PRK05690.1"/>
    <property type="match status" value="1"/>
</dbReference>
<sequence length="267" mass="28738">MKELTDQELLRYHRQINLRSVDIDGQTALKNACVLIVGLGGLGCAAAQYLTTAGVGQLTLVDGDTVDVSNLQRQVLHHDARIGMNKAESARQTLAVLNPNCQFEVIPRYLDESSVLSLVAAHGLVLDCSDNLDTRNLLNLTCFQQKTPLVSGAAIRFEGQVSVFRWLQDEPCYHCFSQFFSNSSSANQGQSCVEAGVLAPIVGVVGCLQAMEALKLLTNAGIPMSGQLLLIDGLSGQFRSMKLKKNSSCAVCGDGARTNSYSEIDTP</sequence>
<dbReference type="Gene3D" id="3.40.50.720">
    <property type="entry name" value="NAD(P)-binding Rossmann-like Domain"/>
    <property type="match status" value="1"/>
</dbReference>
<evidence type="ECO:0000256" key="13">
    <source>
        <dbReference type="ARBA" id="ARBA00078531"/>
    </source>
</evidence>
<proteinExistence type="inferred from homology"/>
<dbReference type="AlphaFoldDB" id="C4LFK4"/>
<evidence type="ECO:0000256" key="1">
    <source>
        <dbReference type="ARBA" id="ARBA00005046"/>
    </source>
</evidence>
<reference evidence="15 16" key="2">
    <citation type="journal article" date="2011" name="Stand. Genomic Sci.">
        <title>Complete genome sequence of Tolumonas auensis type strain (TA 4).</title>
        <authorList>
            <person name="Chertkov O."/>
            <person name="Copeland A."/>
            <person name="Lucas S."/>
            <person name="Lapidus A."/>
            <person name="Berry K.W."/>
            <person name="Detter J.C."/>
            <person name="Del Rio T.G."/>
            <person name="Hammon N."/>
            <person name="Dalin E."/>
            <person name="Tice H."/>
            <person name="Pitluck S."/>
            <person name="Richardson P."/>
            <person name="Bruce D."/>
            <person name="Goodwin L."/>
            <person name="Han C."/>
            <person name="Tapia R."/>
            <person name="Saunders E."/>
            <person name="Schmutz J."/>
            <person name="Brettin T."/>
            <person name="Larimer F."/>
            <person name="Land M."/>
            <person name="Hauser L."/>
            <person name="Spring S."/>
            <person name="Rohde M."/>
            <person name="Kyrpides N.C."/>
            <person name="Ivanova N."/>
            <person name="Goker M."/>
            <person name="Beller H.R."/>
            <person name="Klenk H.P."/>
            <person name="Woyke T."/>
        </authorList>
    </citation>
    <scope>NUCLEOTIDE SEQUENCE [LARGE SCALE GENOMIC DNA]</scope>
    <source>
        <strain evidence="16">DSM 9187 / TA4</strain>
    </source>
</reference>
<dbReference type="HOGENOM" id="CLU_013325_10_3_6"/>
<dbReference type="GO" id="GO:0008641">
    <property type="term" value="F:ubiquitin-like modifier activating enzyme activity"/>
    <property type="evidence" value="ECO:0007669"/>
    <property type="project" value="InterPro"/>
</dbReference>
<dbReference type="KEGG" id="tau:Tola_1761"/>
<evidence type="ECO:0000313" key="15">
    <source>
        <dbReference type="EMBL" id="ACQ93371.1"/>
    </source>
</evidence>
<dbReference type="OrthoDB" id="9804286at2"/>
<dbReference type="Proteomes" id="UP000009073">
    <property type="component" value="Chromosome"/>
</dbReference>
<dbReference type="EC" id="2.7.7.80" evidence="9"/>
<keyword evidence="4" id="KW-0547">Nucleotide-binding</keyword>
<evidence type="ECO:0000256" key="4">
    <source>
        <dbReference type="ARBA" id="ARBA00022741"/>
    </source>
</evidence>
<dbReference type="SUPFAM" id="SSF69572">
    <property type="entry name" value="Activating enzymes of the ubiquitin-like proteins"/>
    <property type="match status" value="1"/>
</dbReference>
<comment type="similarity">
    <text evidence="2">Belongs to the HesA/MoeB/ThiF family.</text>
</comment>
<feature type="domain" description="THIF-type NAD/FAD binding fold" evidence="14">
    <location>
        <begin position="12"/>
        <end position="250"/>
    </location>
</feature>
<evidence type="ECO:0000256" key="5">
    <source>
        <dbReference type="ARBA" id="ARBA00022840"/>
    </source>
</evidence>
<dbReference type="GO" id="GO:0061605">
    <property type="term" value="F:molybdopterin-synthase adenylyltransferase activity"/>
    <property type="evidence" value="ECO:0007669"/>
    <property type="project" value="UniProtKB-EC"/>
</dbReference>
<evidence type="ECO:0000256" key="2">
    <source>
        <dbReference type="ARBA" id="ARBA00009919"/>
    </source>
</evidence>
<evidence type="ECO:0000256" key="10">
    <source>
        <dbReference type="ARBA" id="ARBA00073635"/>
    </source>
</evidence>
<gene>
    <name evidence="15" type="ordered locus">Tola_1761</name>
</gene>
<evidence type="ECO:0000313" key="16">
    <source>
        <dbReference type="Proteomes" id="UP000009073"/>
    </source>
</evidence>
<dbReference type="GO" id="GO:0005829">
    <property type="term" value="C:cytosol"/>
    <property type="evidence" value="ECO:0007669"/>
    <property type="project" value="TreeGrafter"/>
</dbReference>
<dbReference type="EMBL" id="CP001616">
    <property type="protein sequence ID" value="ACQ93371.1"/>
    <property type="molecule type" value="Genomic_DNA"/>
</dbReference>
<accession>C4LFK4</accession>
<dbReference type="RefSeq" id="WP_015878842.1">
    <property type="nucleotide sequence ID" value="NC_012691.1"/>
</dbReference>
<protein>
    <recommendedName>
        <fullName evidence="10">Molybdopterin-synthase adenylyltransferase</fullName>
        <ecNumber evidence="9">2.7.7.80</ecNumber>
    </recommendedName>
    <alternativeName>
        <fullName evidence="13">MoaD protein adenylase</fullName>
    </alternativeName>
    <alternativeName>
        <fullName evidence="11">Molybdopterin-converting factor subunit 1 adenylase</fullName>
    </alternativeName>
    <alternativeName>
        <fullName evidence="12">Sulfur carrier protein MoaD adenylyltransferase</fullName>
    </alternativeName>
</protein>